<reference evidence="1 2" key="1">
    <citation type="journal article" date="2024" name="G3 (Bethesda)">
        <title>Genome assembly of Hibiscus sabdariffa L. provides insights into metabolisms of medicinal natural products.</title>
        <authorList>
            <person name="Kim T."/>
        </authorList>
    </citation>
    <scope>NUCLEOTIDE SEQUENCE [LARGE SCALE GENOMIC DNA]</scope>
    <source>
        <strain evidence="1">TK-2024</strain>
        <tissue evidence="1">Old leaves</tissue>
    </source>
</reference>
<dbReference type="EMBL" id="JBBPBM010002034">
    <property type="protein sequence ID" value="KAK8480528.1"/>
    <property type="molecule type" value="Genomic_DNA"/>
</dbReference>
<accession>A0ABR1ZIY0</accession>
<comment type="caution">
    <text evidence="1">The sequence shown here is derived from an EMBL/GenBank/DDBJ whole genome shotgun (WGS) entry which is preliminary data.</text>
</comment>
<sequence>MEDIFPTISWGVSESHHSQKRPIESCSDDDEEDWRSTSPSLQDWDPGSLLYPSWVQGQNQPAIRSGVVPSQISNVNTPQTFQSPDISTGSVLRRNFSSLSVPERAQRKRKIDQAYRERCRNHKMEMQLNMGNLKGENDSLKIENESLKDANSLMNQTLRDQEKEIEQLRSDLLQIKREYEKQNVLVQTLSGLLADPMRLENEKLKDENASLRKNANLNSNLPLLVEENAKLRIENKVLKVQNDALCGKIIIDSGKKLEEDDTARLSLPCVFCSTHLHAPCGYLSSLSSLAFLSLTSSFSSIDNLP</sequence>
<gene>
    <name evidence="1" type="ORF">V6N12_019591</name>
</gene>
<protein>
    <submittedName>
        <fullName evidence="1">Uncharacterized protein</fullName>
    </submittedName>
</protein>
<keyword evidence="2" id="KW-1185">Reference proteome</keyword>
<proteinExistence type="predicted"/>
<organism evidence="1 2">
    <name type="scientific">Hibiscus sabdariffa</name>
    <name type="common">roselle</name>
    <dbReference type="NCBI Taxonomy" id="183260"/>
    <lineage>
        <taxon>Eukaryota</taxon>
        <taxon>Viridiplantae</taxon>
        <taxon>Streptophyta</taxon>
        <taxon>Embryophyta</taxon>
        <taxon>Tracheophyta</taxon>
        <taxon>Spermatophyta</taxon>
        <taxon>Magnoliopsida</taxon>
        <taxon>eudicotyledons</taxon>
        <taxon>Gunneridae</taxon>
        <taxon>Pentapetalae</taxon>
        <taxon>rosids</taxon>
        <taxon>malvids</taxon>
        <taxon>Malvales</taxon>
        <taxon>Malvaceae</taxon>
        <taxon>Malvoideae</taxon>
        <taxon>Hibiscus</taxon>
    </lineage>
</organism>
<dbReference type="Proteomes" id="UP001472677">
    <property type="component" value="Unassembled WGS sequence"/>
</dbReference>
<name>A0ABR1ZIY0_9ROSI</name>
<evidence type="ECO:0000313" key="1">
    <source>
        <dbReference type="EMBL" id="KAK8480528.1"/>
    </source>
</evidence>
<evidence type="ECO:0000313" key="2">
    <source>
        <dbReference type="Proteomes" id="UP001472677"/>
    </source>
</evidence>